<gene>
    <name evidence="1" type="ORF">I8J30_19475</name>
</gene>
<proteinExistence type="predicted"/>
<organism evidence="1 2">
    <name type="scientific">Paenibacillus lignilyticus</name>
    <dbReference type="NCBI Taxonomy" id="1172615"/>
    <lineage>
        <taxon>Bacteria</taxon>
        <taxon>Bacillati</taxon>
        <taxon>Bacillota</taxon>
        <taxon>Bacilli</taxon>
        <taxon>Bacillales</taxon>
        <taxon>Paenibacillaceae</taxon>
        <taxon>Paenibacillus</taxon>
    </lineage>
</organism>
<protein>
    <recommendedName>
        <fullName evidence="3">Tetratricopeptide repeat protein</fullName>
    </recommendedName>
</protein>
<dbReference type="EMBL" id="JAGKSP010000008">
    <property type="protein sequence ID" value="MBP3964908.1"/>
    <property type="molecule type" value="Genomic_DNA"/>
</dbReference>
<dbReference type="Gene3D" id="1.25.40.10">
    <property type="entry name" value="Tetratricopeptide repeat domain"/>
    <property type="match status" value="1"/>
</dbReference>
<accession>A0ABS5CG93</accession>
<keyword evidence="2" id="KW-1185">Reference proteome</keyword>
<dbReference type="InterPro" id="IPR011990">
    <property type="entry name" value="TPR-like_helical_dom_sf"/>
</dbReference>
<reference evidence="1 2" key="1">
    <citation type="submission" date="2021-04" db="EMBL/GenBank/DDBJ databases">
        <title>Paenibacillus sp. DLE-14 whole genome sequence.</title>
        <authorList>
            <person name="Ham Y.J."/>
        </authorList>
    </citation>
    <scope>NUCLEOTIDE SEQUENCE [LARGE SCALE GENOMIC DNA]</scope>
    <source>
        <strain evidence="1 2">DLE-14</strain>
    </source>
</reference>
<evidence type="ECO:0008006" key="3">
    <source>
        <dbReference type="Google" id="ProtNLM"/>
    </source>
</evidence>
<sequence length="398" mass="43194">MADTIVLFPHCTWETFPYRAIIESACRGRDVYVAASAAAMAGAPERYRAIAPEALADIPWASTAAIVTHPCWIYEVAGRQAEALIMLLPAELEQGDEAYLHCRDALCAAATLVVAGSEPFYFEQWFRRGRVFMQDGIDTAADAIAAAAVSDAVSGKGVASLARLQLLRRCDFREEQLKLLLPSAMQSFFQTVYSYLLGDADKAEQLGKAAFERAIFTGDSGAITTYFRFLSAVRLLQGRLSEAIDTYGISAVTEHERGAFSELVGLLAAGRDTLATALLYRLNDDYRRAEELLKPLAGSAGPDADVRSRAAELLVDVYLLTGRPDAALPLMESSPRSVQGRLKRLQLEGKVLALQGERHAAVHAMLQAAMTGMEPLKAIAELAAVDYKAHQLAEGEYA</sequence>
<dbReference type="Proteomes" id="UP000673394">
    <property type="component" value="Unassembled WGS sequence"/>
</dbReference>
<dbReference type="RefSeq" id="WP_210660918.1">
    <property type="nucleotide sequence ID" value="NZ_JAGKSP010000008.1"/>
</dbReference>
<evidence type="ECO:0000313" key="2">
    <source>
        <dbReference type="Proteomes" id="UP000673394"/>
    </source>
</evidence>
<comment type="caution">
    <text evidence="1">The sequence shown here is derived from an EMBL/GenBank/DDBJ whole genome shotgun (WGS) entry which is preliminary data.</text>
</comment>
<evidence type="ECO:0000313" key="1">
    <source>
        <dbReference type="EMBL" id="MBP3964908.1"/>
    </source>
</evidence>
<name>A0ABS5CG93_9BACL</name>